<evidence type="ECO:0000313" key="3">
    <source>
        <dbReference type="Proteomes" id="UP000580250"/>
    </source>
</evidence>
<dbReference type="AlphaFoldDB" id="A0A6V7THM9"/>
<protein>
    <submittedName>
        <fullName evidence="2">Uncharacterized protein</fullName>
    </submittedName>
</protein>
<keyword evidence="1" id="KW-0472">Membrane</keyword>
<gene>
    <name evidence="2" type="ORF">MENT_LOCUS233</name>
</gene>
<dbReference type="Proteomes" id="UP000580250">
    <property type="component" value="Unassembled WGS sequence"/>
</dbReference>
<evidence type="ECO:0000256" key="1">
    <source>
        <dbReference type="SAM" id="Phobius"/>
    </source>
</evidence>
<accession>A0A6V7THM9</accession>
<feature type="transmembrane region" description="Helical" evidence="1">
    <location>
        <begin position="21"/>
        <end position="51"/>
    </location>
</feature>
<sequence length="53" mass="6050">MYVMCVRDSMSGFNASDLQTCIFYIHICFCIFALNTSSHSFPYLFVLGLIICL</sequence>
<evidence type="ECO:0000313" key="2">
    <source>
        <dbReference type="EMBL" id="CAD2122569.1"/>
    </source>
</evidence>
<proteinExistence type="predicted"/>
<name>A0A6V7THM9_MELEN</name>
<comment type="caution">
    <text evidence="2">The sequence shown here is derived from an EMBL/GenBank/DDBJ whole genome shotgun (WGS) entry which is preliminary data.</text>
</comment>
<keyword evidence="1" id="KW-1133">Transmembrane helix</keyword>
<organism evidence="2 3">
    <name type="scientific">Meloidogyne enterolobii</name>
    <name type="common">Root-knot nematode worm</name>
    <name type="synonym">Meloidogyne mayaguensis</name>
    <dbReference type="NCBI Taxonomy" id="390850"/>
    <lineage>
        <taxon>Eukaryota</taxon>
        <taxon>Metazoa</taxon>
        <taxon>Ecdysozoa</taxon>
        <taxon>Nematoda</taxon>
        <taxon>Chromadorea</taxon>
        <taxon>Rhabditida</taxon>
        <taxon>Tylenchina</taxon>
        <taxon>Tylenchomorpha</taxon>
        <taxon>Tylenchoidea</taxon>
        <taxon>Meloidogynidae</taxon>
        <taxon>Meloidogyninae</taxon>
        <taxon>Meloidogyne</taxon>
    </lineage>
</organism>
<keyword evidence="1" id="KW-0812">Transmembrane</keyword>
<reference evidence="2 3" key="1">
    <citation type="submission" date="2020-08" db="EMBL/GenBank/DDBJ databases">
        <authorList>
            <person name="Koutsovoulos G."/>
            <person name="Danchin GJ E."/>
        </authorList>
    </citation>
    <scope>NUCLEOTIDE SEQUENCE [LARGE SCALE GENOMIC DNA]</scope>
</reference>
<dbReference type="EMBL" id="CAJEWN010000001">
    <property type="protein sequence ID" value="CAD2122569.1"/>
    <property type="molecule type" value="Genomic_DNA"/>
</dbReference>